<comment type="subunit">
    <text evidence="6">The basal body constitutes a major portion of the flagellar organelle and consists of a number of rings mounted on a central rod.</text>
</comment>
<dbReference type="PANTHER" id="PTHR30435">
    <property type="entry name" value="FLAGELLAR PROTEIN"/>
    <property type="match status" value="1"/>
</dbReference>
<evidence type="ECO:0000256" key="4">
    <source>
        <dbReference type="ARBA" id="ARBA00023143"/>
    </source>
</evidence>
<dbReference type="NCBIfam" id="TIGR01396">
    <property type="entry name" value="FlgB"/>
    <property type="match status" value="1"/>
</dbReference>
<evidence type="ECO:0000256" key="6">
    <source>
        <dbReference type="PIRNR" id="PIRNR002889"/>
    </source>
</evidence>
<reference evidence="9" key="1">
    <citation type="submission" date="2016-10" db="EMBL/GenBank/DDBJ databases">
        <authorList>
            <person name="Varghese N."/>
            <person name="Submissions S."/>
        </authorList>
    </citation>
    <scope>NUCLEOTIDE SEQUENCE [LARGE SCALE GENOMIC DNA]</scope>
    <source>
        <strain evidence="9">ATCC 43811</strain>
    </source>
</reference>
<evidence type="ECO:0000313" key="8">
    <source>
        <dbReference type="EMBL" id="SFB85022.1"/>
    </source>
</evidence>
<comment type="function">
    <text evidence="5 6">Structural component of flagellum, the bacterial motility apparatus. Part of the rod structure of flagellar basal body.</text>
</comment>
<dbReference type="GO" id="GO:0071978">
    <property type="term" value="P:bacterial-type flagellum-dependent swarming motility"/>
    <property type="evidence" value="ECO:0007669"/>
    <property type="project" value="TreeGrafter"/>
</dbReference>
<dbReference type="STRING" id="34097.SAMN02745150_01063"/>
<organism evidence="8 9">
    <name type="scientific">Brevinema andersonii</name>
    <dbReference type="NCBI Taxonomy" id="34097"/>
    <lineage>
        <taxon>Bacteria</taxon>
        <taxon>Pseudomonadati</taxon>
        <taxon>Spirochaetota</taxon>
        <taxon>Spirochaetia</taxon>
        <taxon>Brevinematales</taxon>
        <taxon>Brevinemataceae</taxon>
        <taxon>Brevinema</taxon>
    </lineage>
</organism>
<evidence type="ECO:0000256" key="1">
    <source>
        <dbReference type="ARBA" id="ARBA00004117"/>
    </source>
</evidence>
<sequence>MIFGNTTLGIGRTAALLEKGLDASILRRNLIANNIANVDTPGYKRAELSFESQLRRAVDSEIPPRLETYRTDPRHISFNKKIDFRRIEGKISVEYDTSYRNDGNNVDIDRETADAAKNTMHYNLMMEIYNRNIKLLDLAMS</sequence>
<dbReference type="Pfam" id="PF00460">
    <property type="entry name" value="Flg_bb_rod"/>
    <property type="match status" value="1"/>
</dbReference>
<evidence type="ECO:0000256" key="3">
    <source>
        <dbReference type="ARBA" id="ARBA00014376"/>
    </source>
</evidence>
<proteinExistence type="inferred from homology"/>
<dbReference type="RefSeq" id="WP_092319371.1">
    <property type="nucleotide sequence ID" value="NZ_FOKY01000011.1"/>
</dbReference>
<dbReference type="PROSITE" id="PS00588">
    <property type="entry name" value="FLAGELLA_BB_ROD"/>
    <property type="match status" value="1"/>
</dbReference>
<dbReference type="InterPro" id="IPR001444">
    <property type="entry name" value="Flag_bb_rod_N"/>
</dbReference>
<protein>
    <recommendedName>
        <fullName evidence="3 6">Flagellar basal body rod protein FlgB</fullName>
    </recommendedName>
</protein>
<gene>
    <name evidence="8" type="ORF">SAMN02745150_01063</name>
</gene>
<evidence type="ECO:0000256" key="5">
    <source>
        <dbReference type="ARBA" id="ARBA00024934"/>
    </source>
</evidence>
<evidence type="ECO:0000313" key="9">
    <source>
        <dbReference type="Proteomes" id="UP000240042"/>
    </source>
</evidence>
<keyword evidence="8" id="KW-0966">Cell projection</keyword>
<evidence type="ECO:0000259" key="7">
    <source>
        <dbReference type="Pfam" id="PF00460"/>
    </source>
</evidence>
<dbReference type="InterPro" id="IPR006300">
    <property type="entry name" value="FlgB"/>
</dbReference>
<dbReference type="PIRSF" id="PIRSF002889">
    <property type="entry name" value="Rod_FlgB"/>
    <property type="match status" value="1"/>
</dbReference>
<evidence type="ECO:0000256" key="2">
    <source>
        <dbReference type="ARBA" id="ARBA00009677"/>
    </source>
</evidence>
<dbReference type="EMBL" id="FOKY01000011">
    <property type="protein sequence ID" value="SFB85022.1"/>
    <property type="molecule type" value="Genomic_DNA"/>
</dbReference>
<dbReference type="InterPro" id="IPR019776">
    <property type="entry name" value="Flagellar_basal_body_rod_CS"/>
</dbReference>
<name>A0A1I1EEL7_BREAD</name>
<dbReference type="Proteomes" id="UP000240042">
    <property type="component" value="Unassembled WGS sequence"/>
</dbReference>
<dbReference type="GO" id="GO:0030694">
    <property type="term" value="C:bacterial-type flagellum basal body, rod"/>
    <property type="evidence" value="ECO:0007669"/>
    <property type="project" value="InterPro"/>
</dbReference>
<dbReference type="AlphaFoldDB" id="A0A1I1EEL7"/>
<dbReference type="PANTHER" id="PTHR30435:SF12">
    <property type="entry name" value="FLAGELLAR BASAL BODY ROD PROTEIN FLGB"/>
    <property type="match status" value="1"/>
</dbReference>
<comment type="subcellular location">
    <subcellularLocation>
        <location evidence="1 6">Bacterial flagellum basal body</location>
    </subcellularLocation>
</comment>
<accession>A0A1I1EEL7</accession>
<keyword evidence="8" id="KW-0282">Flagellum</keyword>
<dbReference type="OrthoDB" id="9792068at2"/>
<keyword evidence="8" id="KW-0969">Cilium</keyword>
<keyword evidence="4 6" id="KW-0975">Bacterial flagellum</keyword>
<comment type="similarity">
    <text evidence="2 6">Belongs to the flagella basal body rod proteins family.</text>
</comment>
<keyword evidence="9" id="KW-1185">Reference proteome</keyword>
<feature type="domain" description="Flagellar basal body rod protein N-terminal" evidence="7">
    <location>
        <begin position="29"/>
        <end position="44"/>
    </location>
</feature>